<reference evidence="1" key="1">
    <citation type="journal article" date="2021" name="Proc. Natl. Acad. Sci. U.S.A.">
        <title>A Catalog of Tens of Thousands of Viruses from Human Metagenomes Reveals Hidden Associations with Chronic Diseases.</title>
        <authorList>
            <person name="Tisza M.J."/>
            <person name="Buck C.B."/>
        </authorList>
    </citation>
    <scope>NUCLEOTIDE SEQUENCE</scope>
    <source>
        <strain evidence="1">CtGa111</strain>
    </source>
</reference>
<dbReference type="InterPro" id="IPR011067">
    <property type="entry name" value="Plasmid_toxin/cell-grow_inhib"/>
</dbReference>
<dbReference type="GO" id="GO:0016075">
    <property type="term" value="P:rRNA catabolic process"/>
    <property type="evidence" value="ECO:0007669"/>
    <property type="project" value="TreeGrafter"/>
</dbReference>
<dbReference type="SUPFAM" id="SSF50118">
    <property type="entry name" value="Cell growth inhibitor/plasmid maintenance toxic component"/>
    <property type="match status" value="1"/>
</dbReference>
<dbReference type="Pfam" id="PF02452">
    <property type="entry name" value="PemK_toxin"/>
    <property type="match status" value="1"/>
</dbReference>
<proteinExistence type="predicted"/>
<dbReference type="GO" id="GO:0004521">
    <property type="term" value="F:RNA endonuclease activity"/>
    <property type="evidence" value="ECO:0007669"/>
    <property type="project" value="TreeGrafter"/>
</dbReference>
<dbReference type="PANTHER" id="PTHR33988">
    <property type="entry name" value="ENDORIBONUCLEASE MAZF-RELATED"/>
    <property type="match status" value="1"/>
</dbReference>
<dbReference type="Gene3D" id="2.30.30.110">
    <property type="match status" value="1"/>
</dbReference>
<dbReference type="GO" id="GO:0006402">
    <property type="term" value="P:mRNA catabolic process"/>
    <property type="evidence" value="ECO:0007669"/>
    <property type="project" value="TreeGrafter"/>
</dbReference>
<evidence type="ECO:0000313" key="1">
    <source>
        <dbReference type="EMBL" id="DAG04680.1"/>
    </source>
</evidence>
<dbReference type="EMBL" id="BK016245">
    <property type="protein sequence ID" value="DAG04680.1"/>
    <property type="molecule type" value="Genomic_DNA"/>
</dbReference>
<accession>A0A8S5VDC9</accession>
<name>A0A8S5VDC9_9CAUD</name>
<protein>
    <submittedName>
        <fullName evidence="1">PemK-like protein</fullName>
    </submittedName>
</protein>
<dbReference type="PANTHER" id="PTHR33988:SF2">
    <property type="entry name" value="ENDORIBONUCLEASE MAZF"/>
    <property type="match status" value="1"/>
</dbReference>
<dbReference type="GO" id="GO:0003677">
    <property type="term" value="F:DNA binding"/>
    <property type="evidence" value="ECO:0007669"/>
    <property type="project" value="InterPro"/>
</dbReference>
<sequence>MDNNIDPKVGEVWLVDLSNATGHQQRGIRPFVVTSNNKRNFFSPTIKGNPLSSRIYKRSPVHVLLSKEDCDFLEVDSIVLCEETDTLNKGQFIKKLGVLSERHMNMIAMARCKDEPFLISAFVSGVQHTMEFQNFAAFA</sequence>
<organism evidence="1">
    <name type="scientific">Siphoviridae sp. ctGa111</name>
    <dbReference type="NCBI Taxonomy" id="2825413"/>
    <lineage>
        <taxon>Viruses</taxon>
        <taxon>Duplodnaviria</taxon>
        <taxon>Heunggongvirae</taxon>
        <taxon>Uroviricota</taxon>
        <taxon>Caudoviricetes</taxon>
    </lineage>
</organism>
<dbReference type="InterPro" id="IPR003477">
    <property type="entry name" value="PemK-like"/>
</dbReference>